<comment type="caution">
    <text evidence="1">The sequence shown here is derived from an EMBL/GenBank/DDBJ whole genome shotgun (WGS) entry which is preliminary data.</text>
</comment>
<organism evidence="1 2">
    <name type="scientific">Borreliella yangtzensis</name>
    <dbReference type="NCBI Taxonomy" id="683292"/>
    <lineage>
        <taxon>Bacteria</taxon>
        <taxon>Pseudomonadati</taxon>
        <taxon>Spirochaetota</taxon>
        <taxon>Spirochaetia</taxon>
        <taxon>Spirochaetales</taxon>
        <taxon>Borreliaceae</taxon>
        <taxon>Borreliella</taxon>
    </lineage>
</organism>
<reference evidence="1 2" key="1">
    <citation type="submission" date="2020-08" db="EMBL/GenBank/DDBJ databases">
        <title>Genomic Encyclopedia of Type Strains, Phase IV (KMG-IV): sequencing the most valuable type-strain genomes for metagenomic binning, comparative biology and taxonomic classification.</title>
        <authorList>
            <person name="Goeker M."/>
        </authorList>
    </citation>
    <scope>NUCLEOTIDE SEQUENCE [LARGE SCALE GENOMIC DNA]</scope>
    <source>
        <strain evidence="1 2">DSM 24625</strain>
    </source>
</reference>
<gene>
    <name evidence="1" type="ORF">HNP68_001155</name>
</gene>
<evidence type="ECO:0000313" key="2">
    <source>
        <dbReference type="Proteomes" id="UP000555838"/>
    </source>
</evidence>
<keyword evidence="2" id="KW-1185">Reference proteome</keyword>
<sequence length="116" mass="14165">MKIKNDFEIFRKELETLYTKYLNNEFSYSKVKEKIKVFAENHKAILFRQDKFTNHSIILNLSKTRKIIKEYINLSVIEKIKRDNTFLFFWKSKKIKELKNIGIKDQKKIEELIFLN</sequence>
<feature type="non-terminal residue" evidence="1">
    <location>
        <position position="116"/>
    </location>
</feature>
<proteinExistence type="predicted"/>
<dbReference type="EMBL" id="JACHFG010000014">
    <property type="protein sequence ID" value="MBB6043533.1"/>
    <property type="molecule type" value="Genomic_DNA"/>
</dbReference>
<protein>
    <submittedName>
        <fullName evidence="1">Uncharacterized protein</fullName>
    </submittedName>
</protein>
<accession>A0ABR6PB77</accession>
<evidence type="ECO:0000313" key="1">
    <source>
        <dbReference type="EMBL" id="MBB6043533.1"/>
    </source>
</evidence>
<name>A0ABR6PB77_9SPIR</name>
<dbReference type="Proteomes" id="UP000555838">
    <property type="component" value="Unassembled WGS sequence"/>
</dbReference>